<evidence type="ECO:0000313" key="2">
    <source>
        <dbReference type="EMBL" id="KAK6166216.1"/>
    </source>
</evidence>
<sequence length="442" mass="47961">MENASRPEKERVFINKEEEALVVVIEECSKKHKSRPTADLVLLVACCVCNGLIVGYSYAMGVLFLEMKESLHSSRAETAMVQSITLGVMCGGGLISAFISSMIGNGNTLLLGSLVACLSIVSGFFVISTPVLIIVVGVIGGFGLCNVFVSIFIAVGQVFKDDYKLALAALNLSGGIAYFIFPYLNVLMMQSYGWRGEMLIHVGLLANCIPLGLYIKIRLPNERVMPSSRKHFFSNTYFQSHVSLWTDPLYVTFFICLILRSVPLGLVTYFMLDIAVYKGFNEVDGSLFLSGVGFGNIIGRVIILLTRSLIRLSPVKEYCIYCIFTGVMLIFLGLGTHYWLIMAFSAAFGLGYGMLSSTANIAVFAISGEHRYPTALGIFNTGIGVGFGIAGPIGGVIKDNVESYANILYGFSVISILSGLVLLPVSCLCGQKRQELPVEEDS</sequence>
<dbReference type="InterPro" id="IPR050327">
    <property type="entry name" value="Proton-linked_MCT"/>
</dbReference>
<feature type="transmembrane region" description="Helical" evidence="1">
    <location>
        <begin position="318"/>
        <end position="340"/>
    </location>
</feature>
<dbReference type="GO" id="GO:0022857">
    <property type="term" value="F:transmembrane transporter activity"/>
    <property type="evidence" value="ECO:0007669"/>
    <property type="project" value="InterPro"/>
</dbReference>
<proteinExistence type="predicted"/>
<keyword evidence="1" id="KW-0472">Membrane</keyword>
<keyword evidence="1" id="KW-0812">Transmembrane</keyword>
<gene>
    <name evidence="2" type="ORF">SNE40_022966</name>
</gene>
<comment type="caution">
    <text evidence="2">The sequence shown here is derived from an EMBL/GenBank/DDBJ whole genome shotgun (WGS) entry which is preliminary data.</text>
</comment>
<dbReference type="PANTHER" id="PTHR11360">
    <property type="entry name" value="MONOCARBOXYLATE TRANSPORTER"/>
    <property type="match status" value="1"/>
</dbReference>
<feature type="transmembrane region" description="Helical" evidence="1">
    <location>
        <begin position="287"/>
        <end position="306"/>
    </location>
</feature>
<dbReference type="Proteomes" id="UP001347796">
    <property type="component" value="Unassembled WGS sequence"/>
</dbReference>
<dbReference type="SUPFAM" id="SSF103473">
    <property type="entry name" value="MFS general substrate transporter"/>
    <property type="match status" value="1"/>
</dbReference>
<dbReference type="PANTHER" id="PTHR11360:SF284">
    <property type="entry name" value="EG:103B4.3 PROTEIN-RELATED"/>
    <property type="match status" value="1"/>
</dbReference>
<organism evidence="2 3">
    <name type="scientific">Patella caerulea</name>
    <name type="common">Rayed Mediterranean limpet</name>
    <dbReference type="NCBI Taxonomy" id="87958"/>
    <lineage>
        <taxon>Eukaryota</taxon>
        <taxon>Metazoa</taxon>
        <taxon>Spiralia</taxon>
        <taxon>Lophotrochozoa</taxon>
        <taxon>Mollusca</taxon>
        <taxon>Gastropoda</taxon>
        <taxon>Patellogastropoda</taxon>
        <taxon>Patelloidea</taxon>
        <taxon>Patellidae</taxon>
        <taxon>Patella</taxon>
    </lineage>
</organism>
<feature type="transmembrane region" description="Helical" evidence="1">
    <location>
        <begin position="108"/>
        <end position="127"/>
    </location>
</feature>
<dbReference type="Gene3D" id="1.20.1250.20">
    <property type="entry name" value="MFS general substrate transporter like domains"/>
    <property type="match status" value="2"/>
</dbReference>
<feature type="transmembrane region" description="Helical" evidence="1">
    <location>
        <begin position="378"/>
        <end position="397"/>
    </location>
</feature>
<feature type="transmembrane region" description="Helical" evidence="1">
    <location>
        <begin position="403"/>
        <end position="423"/>
    </location>
</feature>
<keyword evidence="3" id="KW-1185">Reference proteome</keyword>
<feature type="transmembrane region" description="Helical" evidence="1">
    <location>
        <begin position="133"/>
        <end position="153"/>
    </location>
</feature>
<dbReference type="AlphaFoldDB" id="A0AAN8G1T3"/>
<reference evidence="2 3" key="1">
    <citation type="submission" date="2024-01" db="EMBL/GenBank/DDBJ databases">
        <title>The genome of the rayed Mediterranean limpet Patella caerulea (Linnaeus, 1758).</title>
        <authorList>
            <person name="Anh-Thu Weber A."/>
            <person name="Halstead-Nussloch G."/>
        </authorList>
    </citation>
    <scope>NUCLEOTIDE SEQUENCE [LARGE SCALE GENOMIC DNA]</scope>
    <source>
        <strain evidence="2">AATW-2023a</strain>
        <tissue evidence="2">Whole specimen</tissue>
    </source>
</reference>
<dbReference type="InterPro" id="IPR036259">
    <property type="entry name" value="MFS_trans_sf"/>
</dbReference>
<name>A0AAN8G1T3_PATCE</name>
<feature type="transmembrane region" description="Helical" evidence="1">
    <location>
        <begin position="249"/>
        <end position="272"/>
    </location>
</feature>
<feature type="transmembrane region" description="Helical" evidence="1">
    <location>
        <begin position="165"/>
        <end position="186"/>
    </location>
</feature>
<feature type="transmembrane region" description="Helical" evidence="1">
    <location>
        <begin position="40"/>
        <end position="59"/>
    </location>
</feature>
<feature type="transmembrane region" description="Helical" evidence="1">
    <location>
        <begin position="346"/>
        <end position="366"/>
    </location>
</feature>
<keyword evidence="1" id="KW-1133">Transmembrane helix</keyword>
<dbReference type="InterPro" id="IPR011701">
    <property type="entry name" value="MFS"/>
</dbReference>
<feature type="transmembrane region" description="Helical" evidence="1">
    <location>
        <begin position="198"/>
        <end position="215"/>
    </location>
</feature>
<feature type="transmembrane region" description="Helical" evidence="1">
    <location>
        <begin position="79"/>
        <end position="99"/>
    </location>
</feature>
<evidence type="ECO:0000256" key="1">
    <source>
        <dbReference type="SAM" id="Phobius"/>
    </source>
</evidence>
<protein>
    <submittedName>
        <fullName evidence="2">Uncharacterized protein</fullName>
    </submittedName>
</protein>
<dbReference type="Pfam" id="PF07690">
    <property type="entry name" value="MFS_1"/>
    <property type="match status" value="2"/>
</dbReference>
<dbReference type="EMBL" id="JAZGQO010000021">
    <property type="protein sequence ID" value="KAK6166216.1"/>
    <property type="molecule type" value="Genomic_DNA"/>
</dbReference>
<evidence type="ECO:0000313" key="3">
    <source>
        <dbReference type="Proteomes" id="UP001347796"/>
    </source>
</evidence>
<accession>A0AAN8G1T3</accession>